<gene>
    <name evidence="1" type="ORF">B296_00011805</name>
</gene>
<reference evidence="1 2" key="1">
    <citation type="journal article" date="2014" name="Agronomy (Basel)">
        <title>A Draft Genome Sequence for Ensete ventricosum, the Drought-Tolerant Tree Against Hunger.</title>
        <authorList>
            <person name="Harrison J."/>
            <person name="Moore K.A."/>
            <person name="Paszkiewicz K."/>
            <person name="Jones T."/>
            <person name="Grant M."/>
            <person name="Ambacheew D."/>
            <person name="Muzemil S."/>
            <person name="Studholme D.J."/>
        </authorList>
    </citation>
    <scope>NUCLEOTIDE SEQUENCE [LARGE SCALE GENOMIC DNA]</scope>
</reference>
<dbReference type="EMBL" id="AMZH03001772">
    <property type="protein sequence ID" value="RRT78060.1"/>
    <property type="molecule type" value="Genomic_DNA"/>
</dbReference>
<protein>
    <submittedName>
        <fullName evidence="1">Uncharacterized protein</fullName>
    </submittedName>
</protein>
<comment type="caution">
    <text evidence="1">The sequence shown here is derived from an EMBL/GenBank/DDBJ whole genome shotgun (WGS) entry which is preliminary data.</text>
</comment>
<name>A0A427APA9_ENSVE</name>
<sequence>MFRLYHISQLQDLVQNYLEYLGMAWFNHSLMLVRFHHQVRYPDKDAQYRFFKNYLEPEKPHEVRKLDGRFLPSSGTYLLTLLSSVILFD</sequence>
<evidence type="ECO:0000313" key="1">
    <source>
        <dbReference type="EMBL" id="RRT78060.1"/>
    </source>
</evidence>
<organism evidence="1 2">
    <name type="scientific">Ensete ventricosum</name>
    <name type="common">Abyssinian banana</name>
    <name type="synonym">Musa ensete</name>
    <dbReference type="NCBI Taxonomy" id="4639"/>
    <lineage>
        <taxon>Eukaryota</taxon>
        <taxon>Viridiplantae</taxon>
        <taxon>Streptophyta</taxon>
        <taxon>Embryophyta</taxon>
        <taxon>Tracheophyta</taxon>
        <taxon>Spermatophyta</taxon>
        <taxon>Magnoliopsida</taxon>
        <taxon>Liliopsida</taxon>
        <taxon>Zingiberales</taxon>
        <taxon>Musaceae</taxon>
        <taxon>Ensete</taxon>
    </lineage>
</organism>
<proteinExistence type="predicted"/>
<accession>A0A427APA9</accession>
<dbReference type="Proteomes" id="UP000287651">
    <property type="component" value="Unassembled WGS sequence"/>
</dbReference>
<evidence type="ECO:0000313" key="2">
    <source>
        <dbReference type="Proteomes" id="UP000287651"/>
    </source>
</evidence>
<dbReference type="AlphaFoldDB" id="A0A427APA9"/>